<feature type="compositionally biased region" description="Basic and acidic residues" evidence="1">
    <location>
        <begin position="29"/>
        <end position="43"/>
    </location>
</feature>
<dbReference type="InterPro" id="IPR037252">
    <property type="entry name" value="Mib_Herc2_sf"/>
</dbReference>
<feature type="compositionally biased region" description="Basic and acidic residues" evidence="1">
    <location>
        <begin position="1"/>
        <end position="14"/>
    </location>
</feature>
<dbReference type="PROSITE" id="PS51416">
    <property type="entry name" value="MIB_HERC2"/>
    <property type="match status" value="1"/>
</dbReference>
<dbReference type="GO" id="GO:0004842">
    <property type="term" value="F:ubiquitin-protein transferase activity"/>
    <property type="evidence" value="ECO:0007669"/>
    <property type="project" value="InterPro"/>
</dbReference>
<dbReference type="Gene3D" id="2.30.30.40">
    <property type="entry name" value="SH3 Domains"/>
    <property type="match status" value="1"/>
</dbReference>
<proteinExistence type="predicted"/>
<evidence type="ECO:0000313" key="3">
    <source>
        <dbReference type="EMBL" id="KOF87461.1"/>
    </source>
</evidence>
<feature type="compositionally biased region" description="Acidic residues" evidence="1">
    <location>
        <begin position="17"/>
        <end position="28"/>
    </location>
</feature>
<evidence type="ECO:0000256" key="1">
    <source>
        <dbReference type="SAM" id="MobiDB-lite"/>
    </source>
</evidence>
<dbReference type="EMBL" id="KQ418408">
    <property type="protein sequence ID" value="KOF87461.1"/>
    <property type="molecule type" value="Genomic_DNA"/>
</dbReference>
<organism evidence="3">
    <name type="scientific">Octopus bimaculoides</name>
    <name type="common">California two-spotted octopus</name>
    <dbReference type="NCBI Taxonomy" id="37653"/>
    <lineage>
        <taxon>Eukaryota</taxon>
        <taxon>Metazoa</taxon>
        <taxon>Spiralia</taxon>
        <taxon>Lophotrochozoa</taxon>
        <taxon>Mollusca</taxon>
        <taxon>Cephalopoda</taxon>
        <taxon>Coleoidea</taxon>
        <taxon>Octopodiformes</taxon>
        <taxon>Octopoda</taxon>
        <taxon>Incirrata</taxon>
        <taxon>Octopodidae</taxon>
        <taxon>Octopus</taxon>
    </lineage>
</organism>
<reference evidence="3" key="1">
    <citation type="submission" date="2015-07" db="EMBL/GenBank/DDBJ databases">
        <title>MeaNS - Measles Nucleotide Surveillance Program.</title>
        <authorList>
            <person name="Tran T."/>
            <person name="Druce J."/>
        </authorList>
    </citation>
    <scope>NUCLEOTIDE SEQUENCE</scope>
    <source>
        <strain evidence="3">UCB-OBI-ISO-001</strain>
        <tissue evidence="3">Gonad</tissue>
    </source>
</reference>
<dbReference type="InterPro" id="IPR010606">
    <property type="entry name" value="Mib_Herc2"/>
</dbReference>
<dbReference type="GO" id="GO:0046872">
    <property type="term" value="F:metal ion binding"/>
    <property type="evidence" value="ECO:0007669"/>
    <property type="project" value="InterPro"/>
</dbReference>
<dbReference type="AlphaFoldDB" id="A0A0L8HDP7"/>
<evidence type="ECO:0000259" key="2">
    <source>
        <dbReference type="PROSITE" id="PS51416"/>
    </source>
</evidence>
<feature type="region of interest" description="Disordered" evidence="1">
    <location>
        <begin position="118"/>
        <end position="153"/>
    </location>
</feature>
<sequence length="262" mass="30582">MKARCPRREEKEQQMEQSEEQEVDEVVQYDEKETARTEEEFTVVKKQKRKERVSSPLERQKKKTKVDKEVEKEVVKEIEMEVEKEVEKEIEEQLEKKETVSSILVIPVEEEVLGNVERQQHEETATLTKMEEDKDREKAPRDGGNGNLGTVTNQKTSNGWVSVQWDVGHTNLYRVGYDNSCDLIIVGHNYTQCIVQPQNDTLNTSLIFPSDKIPLISNVFHYCQRKLTSSRSDRIISFTLLWYSEVSCNITVYEGKYVLHIH</sequence>
<feature type="region of interest" description="Disordered" evidence="1">
    <location>
        <begin position="1"/>
        <end position="70"/>
    </location>
</feature>
<gene>
    <name evidence="3" type="ORF">OCBIM_22016818mg</name>
</gene>
<feature type="domain" description="MIB/HERC2" evidence="2">
    <location>
        <begin position="116"/>
        <end position="189"/>
    </location>
</feature>
<dbReference type="GO" id="GO:0016567">
    <property type="term" value="P:protein ubiquitination"/>
    <property type="evidence" value="ECO:0007669"/>
    <property type="project" value="InterPro"/>
</dbReference>
<feature type="compositionally biased region" description="Basic and acidic residues" evidence="1">
    <location>
        <begin position="118"/>
        <end position="141"/>
    </location>
</feature>
<dbReference type="OrthoDB" id="6161823at2759"/>
<protein>
    <recommendedName>
        <fullName evidence="2">MIB/HERC2 domain-containing protein</fullName>
    </recommendedName>
</protein>
<accession>A0A0L8HDP7</accession>
<dbReference type="SUPFAM" id="SSF159034">
    <property type="entry name" value="Mib/herc2 domain-like"/>
    <property type="match status" value="1"/>
</dbReference>
<dbReference type="Pfam" id="PF06701">
    <property type="entry name" value="MIB_HERC2"/>
    <property type="match status" value="1"/>
</dbReference>
<name>A0A0L8HDP7_OCTBM</name>